<dbReference type="OrthoDB" id="8060926at2759"/>
<dbReference type="Proteomes" id="UP000770661">
    <property type="component" value="Unassembled WGS sequence"/>
</dbReference>
<dbReference type="EMBL" id="JACEEZ010001795">
    <property type="protein sequence ID" value="KAG0728844.1"/>
    <property type="molecule type" value="Genomic_DNA"/>
</dbReference>
<organism evidence="1 2">
    <name type="scientific">Chionoecetes opilio</name>
    <name type="common">Atlantic snow crab</name>
    <name type="synonym">Cancer opilio</name>
    <dbReference type="NCBI Taxonomy" id="41210"/>
    <lineage>
        <taxon>Eukaryota</taxon>
        <taxon>Metazoa</taxon>
        <taxon>Ecdysozoa</taxon>
        <taxon>Arthropoda</taxon>
        <taxon>Crustacea</taxon>
        <taxon>Multicrustacea</taxon>
        <taxon>Malacostraca</taxon>
        <taxon>Eumalacostraca</taxon>
        <taxon>Eucarida</taxon>
        <taxon>Decapoda</taxon>
        <taxon>Pleocyemata</taxon>
        <taxon>Brachyura</taxon>
        <taxon>Eubrachyura</taxon>
        <taxon>Majoidea</taxon>
        <taxon>Majidae</taxon>
        <taxon>Chionoecetes</taxon>
    </lineage>
</organism>
<keyword evidence="2" id="KW-1185">Reference proteome</keyword>
<reference evidence="1" key="1">
    <citation type="submission" date="2020-07" db="EMBL/GenBank/DDBJ databases">
        <title>The High-quality genome of the commercially important snow crab, Chionoecetes opilio.</title>
        <authorList>
            <person name="Jeong J.-H."/>
            <person name="Ryu S."/>
        </authorList>
    </citation>
    <scope>NUCLEOTIDE SEQUENCE</scope>
    <source>
        <strain evidence="1">MADBK_172401_WGS</strain>
        <tissue evidence="1">Digestive gland</tissue>
    </source>
</reference>
<dbReference type="AlphaFoldDB" id="A0A8J4YQY7"/>
<sequence length="185" mass="20683">MFKDDIPLPANIYPGVFTPCWDNIDRLEETLSGGRYFSRESMHWLSQVPQVAGDPVPEKVLPEITKSKIRSITLTASILPIYMFGRRQGHPGLRTAYVATTKEVQDPEAEPISGVLLECQTMKPVHRIWPGSPQNPQSICVVQDHCKLPAHIIAPAQKCPPLMNLEQTHVPSCSPYSLTRMLCVL</sequence>
<accession>A0A8J4YQY7</accession>
<comment type="caution">
    <text evidence="1">The sequence shown here is derived from an EMBL/GenBank/DDBJ whole genome shotgun (WGS) entry which is preliminary data.</text>
</comment>
<name>A0A8J4YQY7_CHIOP</name>
<evidence type="ECO:0000313" key="1">
    <source>
        <dbReference type="EMBL" id="KAG0728844.1"/>
    </source>
</evidence>
<gene>
    <name evidence="1" type="ORF">GWK47_031631</name>
</gene>
<proteinExistence type="predicted"/>
<protein>
    <submittedName>
        <fullName evidence="1">Uncharacterized protein</fullName>
    </submittedName>
</protein>
<evidence type="ECO:0000313" key="2">
    <source>
        <dbReference type="Proteomes" id="UP000770661"/>
    </source>
</evidence>